<feature type="compositionally biased region" description="Low complexity" evidence="1">
    <location>
        <begin position="351"/>
        <end position="368"/>
    </location>
</feature>
<evidence type="ECO:0000313" key="2">
    <source>
        <dbReference type="EMBL" id="GAA4569142.1"/>
    </source>
</evidence>
<feature type="region of interest" description="Disordered" evidence="1">
    <location>
        <begin position="181"/>
        <end position="276"/>
    </location>
</feature>
<feature type="compositionally biased region" description="Gly residues" evidence="1">
    <location>
        <begin position="255"/>
        <end position="269"/>
    </location>
</feature>
<feature type="compositionally biased region" description="Low complexity" evidence="1">
    <location>
        <begin position="193"/>
        <end position="254"/>
    </location>
</feature>
<gene>
    <name evidence="2" type="ORF">GCM10023176_25050</name>
</gene>
<dbReference type="Pfam" id="PF06013">
    <property type="entry name" value="WXG100"/>
    <property type="match status" value="1"/>
</dbReference>
<evidence type="ECO:0000313" key="3">
    <source>
        <dbReference type="Proteomes" id="UP001500307"/>
    </source>
</evidence>
<feature type="compositionally biased region" description="Low complexity" evidence="1">
    <location>
        <begin position="330"/>
        <end position="340"/>
    </location>
</feature>
<dbReference type="InterPro" id="IPR036689">
    <property type="entry name" value="ESAT-6-like_sf"/>
</dbReference>
<accession>A0ABP8SH09</accession>
<reference evidence="3" key="1">
    <citation type="journal article" date="2019" name="Int. J. Syst. Evol. Microbiol.">
        <title>The Global Catalogue of Microorganisms (GCM) 10K type strain sequencing project: providing services to taxonomists for standard genome sequencing and annotation.</title>
        <authorList>
            <consortium name="The Broad Institute Genomics Platform"/>
            <consortium name="The Broad Institute Genome Sequencing Center for Infectious Disease"/>
            <person name="Wu L."/>
            <person name="Ma J."/>
        </authorList>
    </citation>
    <scope>NUCLEOTIDE SEQUENCE [LARGE SCALE GENOMIC DNA]</scope>
    <source>
        <strain evidence="3">JCM 3175</strain>
    </source>
</reference>
<protein>
    <recommendedName>
        <fullName evidence="4">WXG100 family type VII secretion target</fullName>
    </recommendedName>
</protein>
<name>A0ABP8SH09_9ACTN</name>
<dbReference type="InterPro" id="IPR010310">
    <property type="entry name" value="T7SS_ESAT-6-like"/>
</dbReference>
<dbReference type="RefSeq" id="WP_346119189.1">
    <property type="nucleotide sequence ID" value="NZ_BAABGU010000012.1"/>
</dbReference>
<evidence type="ECO:0000256" key="1">
    <source>
        <dbReference type="SAM" id="MobiDB-lite"/>
    </source>
</evidence>
<dbReference type="Proteomes" id="UP001500307">
    <property type="component" value="Unassembled WGS sequence"/>
</dbReference>
<dbReference type="Gene3D" id="1.20.1260.20">
    <property type="entry name" value="PPE superfamily"/>
    <property type="match status" value="1"/>
</dbReference>
<keyword evidence="3" id="KW-1185">Reference proteome</keyword>
<feature type="region of interest" description="Disordered" evidence="1">
    <location>
        <begin position="101"/>
        <end position="120"/>
    </location>
</feature>
<organism evidence="2 3">
    <name type="scientific">Micromonospora coerulea</name>
    <dbReference type="NCBI Taxonomy" id="47856"/>
    <lineage>
        <taxon>Bacteria</taxon>
        <taxon>Bacillati</taxon>
        <taxon>Actinomycetota</taxon>
        <taxon>Actinomycetes</taxon>
        <taxon>Micromonosporales</taxon>
        <taxon>Micromonosporaceae</taxon>
        <taxon>Micromonospora</taxon>
    </lineage>
</organism>
<sequence length="433" mass="42500">MSEYTQRYQHVSHQELYDGVKSGDPRQIDGLSAQWSSLKGTLEDLGRDLGGDLDALARSWTGDAAREFHRRLDLVVGYSGNLAEGMTDVHQALTMMAAELRTAQSKAESPEATDDNDKALSGAGKGLLVGGVPGAIVGGFIGHEQDKAEQEKAHQRMVQLVATLAEGYDFSAYGRVVAAPAADPDLPGHTDRTGTTPSGGPSVGTPSAAPHSGTFTRTASATATTSGVHHSAPTSSGTGHDGTTQTGGTDTGTAGSLGTGQPGGVGGTPGVVDPEAGTSLAGAAPLLGASLLAGGGTAGATATAGGSGLLFGVSGGTPAGGVVGTGSLAGSGQATSTSTRAGGGAAGPENRSAAGTGRLAAGRAGAVDAEGRSGGSRGVTGRSAMAGANRAGVLGGRGEHDAEESDERLTWLTEDEMVWGDGGSAPPPVLGTH</sequence>
<feature type="region of interest" description="Disordered" evidence="1">
    <location>
        <begin position="330"/>
        <end position="433"/>
    </location>
</feature>
<dbReference type="EMBL" id="BAABGU010000012">
    <property type="protein sequence ID" value="GAA4569142.1"/>
    <property type="molecule type" value="Genomic_DNA"/>
</dbReference>
<proteinExistence type="predicted"/>
<evidence type="ECO:0008006" key="4">
    <source>
        <dbReference type="Google" id="ProtNLM"/>
    </source>
</evidence>
<comment type="caution">
    <text evidence="2">The sequence shown here is derived from an EMBL/GenBank/DDBJ whole genome shotgun (WGS) entry which is preliminary data.</text>
</comment>
<dbReference type="SUPFAM" id="SSF140453">
    <property type="entry name" value="EsxAB dimer-like"/>
    <property type="match status" value="1"/>
</dbReference>
<dbReference type="InterPro" id="IPR038332">
    <property type="entry name" value="PPE_sf"/>
</dbReference>